<evidence type="ECO:0000256" key="1">
    <source>
        <dbReference type="ARBA" id="ARBA00004651"/>
    </source>
</evidence>
<reference evidence="7 8" key="1">
    <citation type="submission" date="2024-03" db="EMBL/GenBank/DDBJ databases">
        <title>Draft genome sequence of Klenkia sp. LSe6-5.</title>
        <authorList>
            <person name="Duangmal K."/>
            <person name="Chantavorakit T."/>
        </authorList>
    </citation>
    <scope>NUCLEOTIDE SEQUENCE [LARGE SCALE GENOMIC DNA]</scope>
    <source>
        <strain evidence="7 8">LSe6-5</strain>
    </source>
</reference>
<accession>A0ABU8DWY6</accession>
<evidence type="ECO:0000256" key="6">
    <source>
        <dbReference type="SAM" id="Phobius"/>
    </source>
</evidence>
<evidence type="ECO:0000256" key="2">
    <source>
        <dbReference type="ARBA" id="ARBA00022475"/>
    </source>
</evidence>
<dbReference type="RefSeq" id="WP_336405332.1">
    <property type="nucleotide sequence ID" value="NZ_JBAPLU010000018.1"/>
</dbReference>
<evidence type="ECO:0000256" key="5">
    <source>
        <dbReference type="ARBA" id="ARBA00023136"/>
    </source>
</evidence>
<dbReference type="PANTHER" id="PTHR30250:SF31">
    <property type="entry name" value="INNER MEMBRANE PROTEIN YGHQ"/>
    <property type="match status" value="1"/>
</dbReference>
<keyword evidence="3 6" id="KW-0812">Transmembrane</keyword>
<feature type="transmembrane region" description="Helical" evidence="6">
    <location>
        <begin position="371"/>
        <end position="391"/>
    </location>
</feature>
<keyword evidence="2" id="KW-1003">Cell membrane</keyword>
<feature type="transmembrane region" description="Helical" evidence="6">
    <location>
        <begin position="24"/>
        <end position="44"/>
    </location>
</feature>
<feature type="transmembrane region" description="Helical" evidence="6">
    <location>
        <begin position="341"/>
        <end position="364"/>
    </location>
</feature>
<feature type="transmembrane region" description="Helical" evidence="6">
    <location>
        <begin position="300"/>
        <end position="321"/>
    </location>
</feature>
<proteinExistence type="predicted"/>
<gene>
    <name evidence="7" type="ORF">TEK04_15900</name>
</gene>
<organism evidence="7 8">
    <name type="scientific">Klenkia sesuvii</name>
    <dbReference type="NCBI Taxonomy" id="3103137"/>
    <lineage>
        <taxon>Bacteria</taxon>
        <taxon>Bacillati</taxon>
        <taxon>Actinomycetota</taxon>
        <taxon>Actinomycetes</taxon>
        <taxon>Geodermatophilales</taxon>
        <taxon>Geodermatophilaceae</taxon>
        <taxon>Klenkia</taxon>
    </lineage>
</organism>
<evidence type="ECO:0000256" key="4">
    <source>
        <dbReference type="ARBA" id="ARBA00022989"/>
    </source>
</evidence>
<evidence type="ECO:0000313" key="7">
    <source>
        <dbReference type="EMBL" id="MEI4273210.1"/>
    </source>
</evidence>
<keyword evidence="8" id="KW-1185">Reference proteome</keyword>
<dbReference type="InterPro" id="IPR002797">
    <property type="entry name" value="Polysacc_synth"/>
</dbReference>
<comment type="caution">
    <text evidence="7">The sequence shown here is derived from an EMBL/GenBank/DDBJ whole genome shotgun (WGS) entry which is preliminary data.</text>
</comment>
<name>A0ABU8DWY6_9ACTN</name>
<dbReference type="PANTHER" id="PTHR30250">
    <property type="entry name" value="PST FAMILY PREDICTED COLANIC ACID TRANSPORTER"/>
    <property type="match status" value="1"/>
</dbReference>
<dbReference type="EMBL" id="JBAPLU010000018">
    <property type="protein sequence ID" value="MEI4273210.1"/>
    <property type="molecule type" value="Genomic_DNA"/>
</dbReference>
<dbReference type="InterPro" id="IPR050833">
    <property type="entry name" value="Poly_Biosynth_Transport"/>
</dbReference>
<feature type="transmembrane region" description="Helical" evidence="6">
    <location>
        <begin position="98"/>
        <end position="119"/>
    </location>
</feature>
<protein>
    <submittedName>
        <fullName evidence="7">Oligosaccharide flippase family protein</fullName>
    </submittedName>
</protein>
<feature type="transmembrane region" description="Helical" evidence="6">
    <location>
        <begin position="156"/>
        <end position="178"/>
    </location>
</feature>
<evidence type="ECO:0000313" key="8">
    <source>
        <dbReference type="Proteomes" id="UP001361570"/>
    </source>
</evidence>
<feature type="transmembrane region" description="Helical" evidence="6">
    <location>
        <begin position="56"/>
        <end position="78"/>
    </location>
</feature>
<feature type="transmembrane region" description="Helical" evidence="6">
    <location>
        <begin position="184"/>
        <end position="204"/>
    </location>
</feature>
<feature type="transmembrane region" description="Helical" evidence="6">
    <location>
        <begin position="225"/>
        <end position="245"/>
    </location>
</feature>
<feature type="transmembrane region" description="Helical" evidence="6">
    <location>
        <begin position="125"/>
        <end position="144"/>
    </location>
</feature>
<feature type="transmembrane region" description="Helical" evidence="6">
    <location>
        <begin position="455"/>
        <end position="474"/>
    </location>
</feature>
<feature type="transmembrane region" description="Helical" evidence="6">
    <location>
        <begin position="257"/>
        <end position="279"/>
    </location>
</feature>
<dbReference type="Pfam" id="PF01943">
    <property type="entry name" value="Polysacc_synt"/>
    <property type="match status" value="1"/>
</dbReference>
<dbReference type="Proteomes" id="UP001361570">
    <property type="component" value="Unassembled WGS sequence"/>
</dbReference>
<evidence type="ECO:0000256" key="3">
    <source>
        <dbReference type="ARBA" id="ARBA00022692"/>
    </source>
</evidence>
<feature type="transmembrane region" description="Helical" evidence="6">
    <location>
        <begin position="429"/>
        <end position="449"/>
    </location>
</feature>
<keyword evidence="4 6" id="KW-1133">Transmembrane helix</keyword>
<keyword evidence="5 6" id="KW-0472">Membrane</keyword>
<feature type="transmembrane region" description="Helical" evidence="6">
    <location>
        <begin position="397"/>
        <end position="417"/>
    </location>
</feature>
<comment type="subcellular location">
    <subcellularLocation>
        <location evidence="1">Cell membrane</location>
        <topology evidence="1">Multi-pass membrane protein</topology>
    </subcellularLocation>
</comment>
<sequence length="489" mass="51384">MQIDDEVTAAPPVTSRSRRTAVNAAVNFAAEVLGKGATFIWMVVATRVLAQEDFGALSYALALGVLVSALPGWGFDFAIVTRGSRNHRALERTYTETLVWQVGAALVVYGAAIGVEFSIRGATSTAVAFALVLVSTAVDLFSHTMREAAVARQRQAGMAGALVVQRSVTAAAVVGTLLSGGGLLLAAVAILTGSLVGLTMHFLALRRVGVRARPSSVSTAGLTELWRATLTTGVTGLVLVALFRIDSVLLQLFLGERAVAAYAVSYRLVETVLFVAWVLKDAVFPVMSADDDATTTRRGLQLSSAAAAAVYLPFAAGAAVLAPQVIGLLYGERYIDQSATILVLLAPAPMLFALAYFLMAALAARRLTSSMLISAGTALVVNVVLNLLLIPSLGGEGAAATTTVSYLVEVLVAWMLLRRRIGAVHLVRAIWVAASASAVMVVALVVVRLPVLPEIVLGAVVYALAYAVVARRWASEQLDLIATLIRRKM</sequence>